<protein>
    <recommendedName>
        <fullName evidence="4">DDE Tnp4 domain-containing protein</fullName>
    </recommendedName>
</protein>
<dbReference type="EMBL" id="BOOJ01000055">
    <property type="protein sequence ID" value="GIH95754.1"/>
    <property type="molecule type" value="Genomic_DNA"/>
</dbReference>
<dbReference type="GO" id="GO:0046872">
    <property type="term" value="F:metal ion binding"/>
    <property type="evidence" value="ECO:0007669"/>
    <property type="project" value="UniProtKB-KW"/>
</dbReference>
<comment type="cofactor">
    <cofactor evidence="1">
        <name>a divalent metal cation</name>
        <dbReference type="ChEBI" id="CHEBI:60240"/>
    </cofactor>
</comment>
<feature type="region of interest" description="Disordered" evidence="3">
    <location>
        <begin position="114"/>
        <end position="137"/>
    </location>
</feature>
<evidence type="ECO:0000313" key="5">
    <source>
        <dbReference type="EMBL" id="GIH95754.1"/>
    </source>
</evidence>
<dbReference type="InterPro" id="IPR027806">
    <property type="entry name" value="HARBI1_dom"/>
</dbReference>
<sequence length="186" mass="19630">MRRSCTAGAGEGVDQADRLAHITPGGGGADGQPAAQASADVADDKPFYSGKHHRHGVNVRVLADPTGRLAWASPALPDAIHDPPAARTVGVIGALTVAGIKTFADKGCQGAGGTIRTPFKRHPHRPRLSRHHKSVNRAHARIRAIGERAVATLTAWKILSRLRCCPHRAAKIVQAVLVLQAAEDSR</sequence>
<evidence type="ECO:0000313" key="6">
    <source>
        <dbReference type="Proteomes" id="UP000619788"/>
    </source>
</evidence>
<evidence type="ECO:0000256" key="2">
    <source>
        <dbReference type="ARBA" id="ARBA00022723"/>
    </source>
</evidence>
<keyword evidence="2" id="KW-0479">Metal-binding</keyword>
<keyword evidence="6" id="KW-1185">Reference proteome</keyword>
<evidence type="ECO:0000259" key="4">
    <source>
        <dbReference type="Pfam" id="PF13359"/>
    </source>
</evidence>
<feature type="region of interest" description="Disordered" evidence="3">
    <location>
        <begin position="1"/>
        <end position="52"/>
    </location>
</feature>
<feature type="compositionally biased region" description="Basic residues" evidence="3">
    <location>
        <begin position="118"/>
        <end position="137"/>
    </location>
</feature>
<evidence type="ECO:0000256" key="3">
    <source>
        <dbReference type="SAM" id="MobiDB-lite"/>
    </source>
</evidence>
<dbReference type="Pfam" id="PF13359">
    <property type="entry name" value="DDE_Tnp_4"/>
    <property type="match status" value="1"/>
</dbReference>
<proteinExistence type="predicted"/>
<dbReference type="AlphaFoldDB" id="A0A8J3SNW3"/>
<dbReference type="Proteomes" id="UP000619788">
    <property type="component" value="Unassembled WGS sequence"/>
</dbReference>
<gene>
    <name evidence="5" type="ORF">Psi01_63840</name>
</gene>
<evidence type="ECO:0000256" key="1">
    <source>
        <dbReference type="ARBA" id="ARBA00001968"/>
    </source>
</evidence>
<accession>A0A8J3SNW3</accession>
<comment type="caution">
    <text evidence="5">The sequence shown here is derived from an EMBL/GenBank/DDBJ whole genome shotgun (WGS) entry which is preliminary data.</text>
</comment>
<feature type="compositionally biased region" description="Low complexity" evidence="3">
    <location>
        <begin position="31"/>
        <end position="40"/>
    </location>
</feature>
<name>A0A8J3SNW3_9ACTN</name>
<organism evidence="5 6">
    <name type="scientific">Planobispora siamensis</name>
    <dbReference type="NCBI Taxonomy" id="936338"/>
    <lineage>
        <taxon>Bacteria</taxon>
        <taxon>Bacillati</taxon>
        <taxon>Actinomycetota</taxon>
        <taxon>Actinomycetes</taxon>
        <taxon>Streptosporangiales</taxon>
        <taxon>Streptosporangiaceae</taxon>
        <taxon>Planobispora</taxon>
    </lineage>
</organism>
<reference evidence="5 6" key="1">
    <citation type="submission" date="2021-01" db="EMBL/GenBank/DDBJ databases">
        <title>Whole genome shotgun sequence of Planobispora siamensis NBRC 107568.</title>
        <authorList>
            <person name="Komaki H."/>
            <person name="Tamura T."/>
        </authorList>
    </citation>
    <scope>NUCLEOTIDE SEQUENCE [LARGE SCALE GENOMIC DNA]</scope>
    <source>
        <strain evidence="5 6">NBRC 107568</strain>
    </source>
</reference>
<feature type="domain" description="DDE Tnp4" evidence="4">
    <location>
        <begin position="36"/>
        <end position="179"/>
    </location>
</feature>